<sequence>MANTAKNIEPLNGHHSVRIDLIIRKNGKVFAVAEVKNNSHEIESAIKHQLLPAMGTLSATQGKDRPANNPTTPKIAMAPPTPKITGQLALPPNLFCFYRFGDVRSFARLT</sequence>
<evidence type="ECO:0000313" key="1">
    <source>
        <dbReference type="EMBL" id="CAG8804733.1"/>
    </source>
</evidence>
<organism evidence="1 2">
    <name type="scientific">Racocetra persica</name>
    <dbReference type="NCBI Taxonomy" id="160502"/>
    <lineage>
        <taxon>Eukaryota</taxon>
        <taxon>Fungi</taxon>
        <taxon>Fungi incertae sedis</taxon>
        <taxon>Mucoromycota</taxon>
        <taxon>Glomeromycotina</taxon>
        <taxon>Glomeromycetes</taxon>
        <taxon>Diversisporales</taxon>
        <taxon>Gigasporaceae</taxon>
        <taxon>Racocetra</taxon>
    </lineage>
</organism>
<feature type="non-terminal residue" evidence="1">
    <location>
        <position position="110"/>
    </location>
</feature>
<keyword evidence="2" id="KW-1185">Reference proteome</keyword>
<gene>
    <name evidence="1" type="ORF">RPERSI_LOCUS21774</name>
</gene>
<accession>A0ACA9RR08</accession>
<dbReference type="EMBL" id="CAJVQC010064625">
    <property type="protein sequence ID" value="CAG8804733.1"/>
    <property type="molecule type" value="Genomic_DNA"/>
</dbReference>
<evidence type="ECO:0000313" key="2">
    <source>
        <dbReference type="Proteomes" id="UP000789920"/>
    </source>
</evidence>
<reference evidence="1" key="1">
    <citation type="submission" date="2021-06" db="EMBL/GenBank/DDBJ databases">
        <authorList>
            <person name="Kallberg Y."/>
            <person name="Tangrot J."/>
            <person name="Rosling A."/>
        </authorList>
    </citation>
    <scope>NUCLEOTIDE SEQUENCE</scope>
    <source>
        <strain evidence="1">MA461A</strain>
    </source>
</reference>
<protein>
    <submittedName>
        <fullName evidence="1">8226_t:CDS:1</fullName>
    </submittedName>
</protein>
<dbReference type="Proteomes" id="UP000789920">
    <property type="component" value="Unassembled WGS sequence"/>
</dbReference>
<comment type="caution">
    <text evidence="1">The sequence shown here is derived from an EMBL/GenBank/DDBJ whole genome shotgun (WGS) entry which is preliminary data.</text>
</comment>
<name>A0ACA9RR08_9GLOM</name>
<proteinExistence type="predicted"/>